<evidence type="ECO:0000256" key="1">
    <source>
        <dbReference type="SAM" id="MobiDB-lite"/>
    </source>
</evidence>
<evidence type="ECO:0000313" key="2">
    <source>
        <dbReference type="EMBL" id="KAK7085263.1"/>
    </source>
</evidence>
<feature type="region of interest" description="Disordered" evidence="1">
    <location>
        <begin position="35"/>
        <end position="63"/>
    </location>
</feature>
<proteinExistence type="predicted"/>
<dbReference type="Proteomes" id="UP001381693">
    <property type="component" value="Unassembled WGS sequence"/>
</dbReference>
<sequence>MEKLASVCKSGRGVGGRVSRGRGAFIAECLSKSQALDDVAPSSSDSGVGPENAGESSSNTIIPRNNDAITMRQVTESNNKAAWTDILEIT</sequence>
<organism evidence="2 3">
    <name type="scientific">Halocaridina rubra</name>
    <name type="common">Hawaiian red shrimp</name>
    <dbReference type="NCBI Taxonomy" id="373956"/>
    <lineage>
        <taxon>Eukaryota</taxon>
        <taxon>Metazoa</taxon>
        <taxon>Ecdysozoa</taxon>
        <taxon>Arthropoda</taxon>
        <taxon>Crustacea</taxon>
        <taxon>Multicrustacea</taxon>
        <taxon>Malacostraca</taxon>
        <taxon>Eumalacostraca</taxon>
        <taxon>Eucarida</taxon>
        <taxon>Decapoda</taxon>
        <taxon>Pleocyemata</taxon>
        <taxon>Caridea</taxon>
        <taxon>Atyoidea</taxon>
        <taxon>Atyidae</taxon>
        <taxon>Halocaridina</taxon>
    </lineage>
</organism>
<comment type="caution">
    <text evidence="2">The sequence shown here is derived from an EMBL/GenBank/DDBJ whole genome shotgun (WGS) entry which is preliminary data.</text>
</comment>
<feature type="compositionally biased region" description="Polar residues" evidence="1">
    <location>
        <begin position="54"/>
        <end position="63"/>
    </location>
</feature>
<protein>
    <submittedName>
        <fullName evidence="2">Uncharacterized protein</fullName>
    </submittedName>
</protein>
<name>A0AAN8XPE3_HALRR</name>
<reference evidence="2 3" key="1">
    <citation type="submission" date="2023-11" db="EMBL/GenBank/DDBJ databases">
        <title>Halocaridina rubra genome assembly.</title>
        <authorList>
            <person name="Smith C."/>
        </authorList>
    </citation>
    <scope>NUCLEOTIDE SEQUENCE [LARGE SCALE GENOMIC DNA]</scope>
    <source>
        <strain evidence="2">EP-1</strain>
        <tissue evidence="2">Whole</tissue>
    </source>
</reference>
<keyword evidence="3" id="KW-1185">Reference proteome</keyword>
<evidence type="ECO:0000313" key="3">
    <source>
        <dbReference type="Proteomes" id="UP001381693"/>
    </source>
</evidence>
<dbReference type="AlphaFoldDB" id="A0AAN8XPE3"/>
<gene>
    <name evidence="2" type="ORF">SK128_027138</name>
</gene>
<accession>A0AAN8XPE3</accession>
<dbReference type="EMBL" id="JAXCGZ010001385">
    <property type="protein sequence ID" value="KAK7085263.1"/>
    <property type="molecule type" value="Genomic_DNA"/>
</dbReference>